<sequence>MGRKSSVSRLEPTARKYLEQLIRQDRHTLDELLAAMREKFPAADVSRSGIYRFQVPFREMMDRMRDQQAMAGVLVEELGENPDEKAGTLMVQAITTLTTQAALIEAGAEKVDMEAVRKLARAAKDVIQARKVDRLERISIRQAARDELLAEQQAKLEHIAKTKGMGKEQLDFWLKDFLGVR</sequence>
<name>A0A373FTX8_COMTE</name>
<gene>
    <name evidence="1" type="ORF">DZC30_00930</name>
</gene>
<organism evidence="1 2">
    <name type="scientific">Comamonas testosteroni</name>
    <name type="common">Pseudomonas testosteroni</name>
    <dbReference type="NCBI Taxonomy" id="285"/>
    <lineage>
        <taxon>Bacteria</taxon>
        <taxon>Pseudomonadati</taxon>
        <taxon>Pseudomonadota</taxon>
        <taxon>Betaproteobacteria</taxon>
        <taxon>Burkholderiales</taxon>
        <taxon>Comamonadaceae</taxon>
        <taxon>Comamonas</taxon>
    </lineage>
</organism>
<proteinExistence type="predicted"/>
<dbReference type="Proteomes" id="UP000261948">
    <property type="component" value="Unassembled WGS sequence"/>
</dbReference>
<accession>A0A373FTX8</accession>
<comment type="caution">
    <text evidence="1">The sequence shown here is derived from an EMBL/GenBank/DDBJ whole genome shotgun (WGS) entry which is preliminary data.</text>
</comment>
<dbReference type="Pfam" id="PF11985">
    <property type="entry name" value="Phage_Mu_Gp27"/>
    <property type="match status" value="1"/>
</dbReference>
<keyword evidence="2" id="KW-1185">Reference proteome</keyword>
<reference evidence="1 2" key="1">
    <citation type="submission" date="2018-08" db="EMBL/GenBank/DDBJ databases">
        <title>Comamonas testosteroni strain SWCO2.</title>
        <authorList>
            <person name="Jiang N."/>
            <person name="Zhang X.Z."/>
        </authorList>
    </citation>
    <scope>NUCLEOTIDE SEQUENCE [LARGE SCALE GENOMIC DNA]</scope>
    <source>
        <strain evidence="1 2">SWCO2</strain>
    </source>
</reference>
<dbReference type="EMBL" id="QURR01000001">
    <property type="protein sequence ID" value="RGE47002.1"/>
    <property type="molecule type" value="Genomic_DNA"/>
</dbReference>
<dbReference type="InterPro" id="IPR021874">
    <property type="entry name" value="Phage_Mu_Gp27"/>
</dbReference>
<dbReference type="OrthoDB" id="371328at2"/>
<evidence type="ECO:0000313" key="2">
    <source>
        <dbReference type="Proteomes" id="UP000261948"/>
    </source>
</evidence>
<evidence type="ECO:0000313" key="1">
    <source>
        <dbReference type="EMBL" id="RGE47002.1"/>
    </source>
</evidence>
<dbReference type="AlphaFoldDB" id="A0A373FTX8"/>
<protein>
    <submittedName>
        <fullName evidence="1">DUF3486 family protein</fullName>
    </submittedName>
</protein>